<dbReference type="Gene3D" id="1.25.40.20">
    <property type="entry name" value="Ankyrin repeat-containing domain"/>
    <property type="match status" value="1"/>
</dbReference>
<dbReference type="InterPro" id="IPR002110">
    <property type="entry name" value="Ankyrin_rpt"/>
</dbReference>
<dbReference type="OrthoDB" id="7464126at2759"/>
<dbReference type="SMART" id="SM00248">
    <property type="entry name" value="ANK"/>
    <property type="match status" value="6"/>
</dbReference>
<feature type="domain" description="DUF7708" evidence="3">
    <location>
        <begin position="20"/>
        <end position="134"/>
    </location>
</feature>
<dbReference type="OMA" id="EWISPVP"/>
<dbReference type="InterPro" id="IPR027417">
    <property type="entry name" value="P-loop_NTPase"/>
</dbReference>
<feature type="repeat" description="ANK" evidence="2">
    <location>
        <begin position="863"/>
        <end position="895"/>
    </location>
</feature>
<evidence type="ECO:0000259" key="3">
    <source>
        <dbReference type="Pfam" id="PF24809"/>
    </source>
</evidence>
<keyword evidence="2" id="KW-0040">ANK repeat</keyword>
<dbReference type="EMBL" id="JH767576">
    <property type="protein sequence ID" value="EON65807.1"/>
    <property type="molecule type" value="Genomic_DNA"/>
</dbReference>
<accession>R7YV73</accession>
<evidence type="ECO:0000256" key="1">
    <source>
        <dbReference type="ARBA" id="ARBA00022737"/>
    </source>
</evidence>
<dbReference type="PROSITE" id="PS50297">
    <property type="entry name" value="ANK_REP_REGION"/>
    <property type="match status" value="5"/>
</dbReference>
<evidence type="ECO:0000256" key="2">
    <source>
        <dbReference type="PROSITE-ProRule" id="PRU00023"/>
    </source>
</evidence>
<gene>
    <name evidence="5" type="ORF">W97_05046</name>
</gene>
<feature type="domain" description="Nephrocystin 3-like N-terminal" evidence="4">
    <location>
        <begin position="229"/>
        <end position="401"/>
    </location>
</feature>
<evidence type="ECO:0000259" key="4">
    <source>
        <dbReference type="Pfam" id="PF24883"/>
    </source>
</evidence>
<dbReference type="Pfam" id="PF24883">
    <property type="entry name" value="NPHP3_N"/>
    <property type="match status" value="1"/>
</dbReference>
<feature type="repeat" description="ANK" evidence="2">
    <location>
        <begin position="930"/>
        <end position="962"/>
    </location>
</feature>
<dbReference type="Proteomes" id="UP000016924">
    <property type="component" value="Unassembled WGS sequence"/>
</dbReference>
<dbReference type="HOGENOM" id="CLU_000288_34_7_1"/>
<sequence>MILRDLANKVINWLDKFKAAGDIVVNYDPSHLALPWAGVRFILQAAVADSQQMGNLLVGMEKVTCLMSRGTIYENFYLHMKHGTNPNQAVNNLQDALVKLYAKVLQFLAGANRLYNKNTASRAIHAILNPDEVHGFIKDCQPLEDRVNIEASNCEHMYTHEALSELGKQMKQLRQLLDDINKPIVRIDPRIAALWDRSNADEHSQILLWTSDIPYEGNHKTAKEGRAKDTGQWLLTHAKYSRWRNSSASMILWLHGIPGAGKTKLASTVVDDMLSTLTGQQNDEALAYFYCDRNQASRQEPVSVMRSFVRQLSTARTGDAMHPLLVQRYQQKRQIGFASGPLDANECEDLLLKYVNDYPHTTLILDALDECDHRTRKHLIVALDRIVGSSSKPIKVFISSRPDLDIRERFETGPNVGIQATDNQNDIARFVDARLDEDDKSRRKKFTIKLKEDIRDTLLEKSQGMFQWASLQITQILELSREKDIRCRLGRLPEGLTKAYDEIWEMMKKKPGSSFEIAERAFKWVMCSRTPLSPDLLVAAVCQDPETENMDQVDVDIDYVLAACSNLLVIDPQLSVCRFSHLSVQEYIENHRLKPIQAEDVVARVCLRLLCDDSINKSGIKPADWSYQESAHWSYQKFGQYKIYKEHQDDNIEKGVEKLLNYARLYWPNHVQDCEQAEDIEMLSAVLMNFLGSMNESGAAYRAWHTALLGTHQEEVERCLGWEVVSKLSPPSSAAFAICYFGLYRVLSAWWDVGLIDSNQCNLEAESLLALSAANGFLPICRRLIELGANVNSGNEDNLTVLHNASYSGQEEIVELLLDHGANVNAQSEDHTTALYNASLTGHGKVIELLLYYDADVNAQTERHTTALRNASLKGHEKIAELLLDHGADVNHQSTYTHNTALHIASLEGHKKIVELLLKKGANVHARDWLHRTALHEASERGHTEIRRLLLDWGAEEVIEESSSSDYSDLSMDDDAD</sequence>
<dbReference type="PANTHER" id="PTHR10039:SF16">
    <property type="entry name" value="GPI INOSITOL-DEACYLASE"/>
    <property type="match status" value="1"/>
</dbReference>
<dbReference type="PRINTS" id="PR01415">
    <property type="entry name" value="ANKYRIN"/>
</dbReference>
<evidence type="ECO:0000313" key="5">
    <source>
        <dbReference type="EMBL" id="EON65807.1"/>
    </source>
</evidence>
<dbReference type="eggNOG" id="KOG0504">
    <property type="taxonomic scope" value="Eukaryota"/>
</dbReference>
<name>R7YV73_CONA1</name>
<feature type="repeat" description="ANK" evidence="2">
    <location>
        <begin position="897"/>
        <end position="929"/>
    </location>
</feature>
<dbReference type="Gene3D" id="3.40.50.300">
    <property type="entry name" value="P-loop containing nucleotide triphosphate hydrolases"/>
    <property type="match status" value="1"/>
</dbReference>
<dbReference type="InterPro" id="IPR036770">
    <property type="entry name" value="Ankyrin_rpt-contain_sf"/>
</dbReference>
<feature type="repeat" description="ANK" evidence="2">
    <location>
        <begin position="797"/>
        <end position="829"/>
    </location>
</feature>
<proteinExistence type="predicted"/>
<dbReference type="InterPro" id="IPR056884">
    <property type="entry name" value="NPHP3-like_N"/>
</dbReference>
<dbReference type="SUPFAM" id="SSF52540">
    <property type="entry name" value="P-loop containing nucleoside triphosphate hydrolases"/>
    <property type="match status" value="1"/>
</dbReference>
<dbReference type="AlphaFoldDB" id="R7YV73"/>
<organism evidence="5 6">
    <name type="scientific">Coniosporium apollinis (strain CBS 100218)</name>
    <name type="common">Rock-inhabiting black yeast</name>
    <dbReference type="NCBI Taxonomy" id="1168221"/>
    <lineage>
        <taxon>Eukaryota</taxon>
        <taxon>Fungi</taxon>
        <taxon>Dikarya</taxon>
        <taxon>Ascomycota</taxon>
        <taxon>Pezizomycotina</taxon>
        <taxon>Dothideomycetes</taxon>
        <taxon>Dothideomycetes incertae sedis</taxon>
        <taxon>Coniosporium</taxon>
    </lineage>
</organism>
<reference evidence="6" key="1">
    <citation type="submission" date="2012-06" db="EMBL/GenBank/DDBJ databases">
        <title>The genome sequence of Coniosporium apollinis CBS 100218.</title>
        <authorList>
            <consortium name="The Broad Institute Genome Sequencing Platform"/>
            <person name="Cuomo C."/>
            <person name="Gorbushina A."/>
            <person name="Noack S."/>
            <person name="Walker B."/>
            <person name="Young S.K."/>
            <person name="Zeng Q."/>
            <person name="Gargeya S."/>
            <person name="Fitzgerald M."/>
            <person name="Haas B."/>
            <person name="Abouelleil A."/>
            <person name="Alvarado L."/>
            <person name="Arachchi H.M."/>
            <person name="Berlin A.M."/>
            <person name="Chapman S.B."/>
            <person name="Goldberg J."/>
            <person name="Griggs A."/>
            <person name="Gujja S."/>
            <person name="Hansen M."/>
            <person name="Howarth C."/>
            <person name="Imamovic A."/>
            <person name="Larimer J."/>
            <person name="McCowan C."/>
            <person name="Montmayeur A."/>
            <person name="Murphy C."/>
            <person name="Neiman D."/>
            <person name="Pearson M."/>
            <person name="Priest M."/>
            <person name="Roberts A."/>
            <person name="Saif S."/>
            <person name="Shea T."/>
            <person name="Sisk P."/>
            <person name="Sykes S."/>
            <person name="Wortman J."/>
            <person name="Nusbaum C."/>
            <person name="Birren B."/>
        </authorList>
    </citation>
    <scope>NUCLEOTIDE SEQUENCE [LARGE SCALE GENOMIC DNA]</scope>
    <source>
        <strain evidence="6">CBS 100218</strain>
    </source>
</reference>
<keyword evidence="6" id="KW-1185">Reference proteome</keyword>
<dbReference type="Pfam" id="PF24809">
    <property type="entry name" value="DUF7708"/>
    <property type="match status" value="1"/>
</dbReference>
<dbReference type="SUPFAM" id="SSF48403">
    <property type="entry name" value="Ankyrin repeat"/>
    <property type="match status" value="1"/>
</dbReference>
<dbReference type="PROSITE" id="PS50088">
    <property type="entry name" value="ANK_REPEAT"/>
    <property type="match status" value="6"/>
</dbReference>
<feature type="repeat" description="ANK" evidence="2">
    <location>
        <begin position="764"/>
        <end position="796"/>
    </location>
</feature>
<dbReference type="STRING" id="1168221.R7YV73"/>
<evidence type="ECO:0000313" key="6">
    <source>
        <dbReference type="Proteomes" id="UP000016924"/>
    </source>
</evidence>
<dbReference type="Pfam" id="PF12796">
    <property type="entry name" value="Ank_2"/>
    <property type="match status" value="3"/>
</dbReference>
<keyword evidence="1" id="KW-0677">Repeat</keyword>
<dbReference type="InterPro" id="IPR056125">
    <property type="entry name" value="DUF7708"/>
</dbReference>
<dbReference type="PANTHER" id="PTHR10039">
    <property type="entry name" value="AMELOGENIN"/>
    <property type="match status" value="1"/>
</dbReference>
<dbReference type="GeneID" id="19902357"/>
<dbReference type="RefSeq" id="XP_007781124.1">
    <property type="nucleotide sequence ID" value="XM_007782934.1"/>
</dbReference>
<feature type="repeat" description="ANK" evidence="2">
    <location>
        <begin position="830"/>
        <end position="862"/>
    </location>
</feature>
<protein>
    <submittedName>
        <fullName evidence="5">Uncharacterized protein</fullName>
    </submittedName>
</protein>